<dbReference type="EMBL" id="PPQW01000002">
    <property type="protein sequence ID" value="PNZ69582.1"/>
    <property type="molecule type" value="Genomic_DNA"/>
</dbReference>
<dbReference type="AlphaFoldDB" id="A0AAP8TU68"/>
<dbReference type="RefSeq" id="WP_059106907.1">
    <property type="nucleotide sequence ID" value="NZ_AP024589.1"/>
</dbReference>
<evidence type="ECO:0000313" key="10">
    <source>
        <dbReference type="Proteomes" id="UP000242470"/>
    </source>
</evidence>
<name>A0AAP8TU68_9STAP</name>
<dbReference type="InterPro" id="IPR000425">
    <property type="entry name" value="MIP"/>
</dbReference>
<comment type="subcellular location">
    <subcellularLocation>
        <location evidence="1">Membrane</location>
        <topology evidence="1">Multi-pass membrane protein</topology>
    </subcellularLocation>
</comment>
<feature type="transmembrane region" description="Helical" evidence="8">
    <location>
        <begin position="6"/>
        <end position="25"/>
    </location>
</feature>
<dbReference type="GO" id="GO:0015254">
    <property type="term" value="F:glycerol channel activity"/>
    <property type="evidence" value="ECO:0007669"/>
    <property type="project" value="TreeGrafter"/>
</dbReference>
<dbReference type="PANTHER" id="PTHR43829:SF9">
    <property type="entry name" value="AQUAPORIN-9"/>
    <property type="match status" value="1"/>
</dbReference>
<evidence type="ECO:0000256" key="8">
    <source>
        <dbReference type="SAM" id="Phobius"/>
    </source>
</evidence>
<keyword evidence="5 8" id="KW-1133">Transmembrane helix</keyword>
<proteinExistence type="inferred from homology"/>
<feature type="transmembrane region" description="Helical" evidence="8">
    <location>
        <begin position="209"/>
        <end position="230"/>
    </location>
</feature>
<evidence type="ECO:0000313" key="9">
    <source>
        <dbReference type="EMBL" id="PNZ69582.1"/>
    </source>
</evidence>
<dbReference type="PRINTS" id="PR00783">
    <property type="entry name" value="MINTRINSICP"/>
</dbReference>
<sequence>MNEYVAEFLGTAILILLGGGVCANVNLKRSAANGADWIVIAVGWALGVAMGAYAVGDISGAHLNPAVTLAFAMDGSLAWGMVPGYIICQILGGIFGAVLVWLMYLPHWKVTEDGPTKLGVFSTAPSIRNYFANFISEIIGTAVLVLGLLYIGMNKIADGLNPLIVGALILAIGVSLGGTTGYAINPARDLGPRIAHAFLPIKGKGGSDWSYAIVPVLGPIAGGMFGAAVYRVLFKGIFDSMTVLSIVVVIITLIVGLFMNKRDKSGRIESIY</sequence>
<dbReference type="InterPro" id="IPR023271">
    <property type="entry name" value="Aquaporin-like"/>
</dbReference>
<feature type="transmembrane region" description="Helical" evidence="8">
    <location>
        <begin position="37"/>
        <end position="56"/>
    </location>
</feature>
<evidence type="ECO:0000256" key="3">
    <source>
        <dbReference type="ARBA" id="ARBA00022448"/>
    </source>
</evidence>
<reference evidence="9 10" key="1">
    <citation type="submission" date="2017-08" db="EMBL/GenBank/DDBJ databases">
        <title>Draft genome sequences of 64 type strains of genus Staph aureus.</title>
        <authorList>
            <person name="Cole K."/>
            <person name="Golubchik T."/>
            <person name="Russell J."/>
            <person name="Foster D."/>
            <person name="Llewelyn M."/>
            <person name="Wilson D."/>
            <person name="Crook D."/>
            <person name="Paul J."/>
        </authorList>
    </citation>
    <scope>NUCLEOTIDE SEQUENCE [LARGE SCALE GENOMIC DNA]</scope>
    <source>
        <strain evidence="9 10">NCTC 12101</strain>
    </source>
</reference>
<evidence type="ECO:0000256" key="7">
    <source>
        <dbReference type="RuleBase" id="RU000477"/>
    </source>
</evidence>
<dbReference type="GO" id="GO:0005886">
    <property type="term" value="C:plasma membrane"/>
    <property type="evidence" value="ECO:0007669"/>
    <property type="project" value="TreeGrafter"/>
</dbReference>
<gene>
    <name evidence="9" type="ORF">CD158_00340</name>
</gene>
<feature type="transmembrane region" description="Helical" evidence="8">
    <location>
        <begin position="236"/>
        <end position="258"/>
    </location>
</feature>
<evidence type="ECO:0000256" key="4">
    <source>
        <dbReference type="ARBA" id="ARBA00022692"/>
    </source>
</evidence>
<keyword evidence="6 8" id="KW-0472">Membrane</keyword>
<dbReference type="InterPro" id="IPR050363">
    <property type="entry name" value="MIP/Aquaporin"/>
</dbReference>
<dbReference type="NCBIfam" id="TIGR00861">
    <property type="entry name" value="MIP"/>
    <property type="match status" value="1"/>
</dbReference>
<evidence type="ECO:0000256" key="6">
    <source>
        <dbReference type="ARBA" id="ARBA00023136"/>
    </source>
</evidence>
<keyword evidence="4 7" id="KW-0812">Transmembrane</keyword>
<protein>
    <submittedName>
        <fullName evidence="9">Aquaporin family protein</fullName>
    </submittedName>
</protein>
<dbReference type="PANTHER" id="PTHR43829">
    <property type="entry name" value="AQUAPORIN OR AQUAGLYCEROPORIN RELATED"/>
    <property type="match status" value="1"/>
</dbReference>
<keyword evidence="3 7" id="KW-0813">Transport</keyword>
<dbReference type="SUPFAM" id="SSF81338">
    <property type="entry name" value="Aquaporin-like"/>
    <property type="match status" value="1"/>
</dbReference>
<dbReference type="InterPro" id="IPR022357">
    <property type="entry name" value="MIP_CS"/>
</dbReference>
<evidence type="ECO:0000256" key="1">
    <source>
        <dbReference type="ARBA" id="ARBA00004141"/>
    </source>
</evidence>
<dbReference type="Gene3D" id="1.20.1080.10">
    <property type="entry name" value="Glycerol uptake facilitator protein"/>
    <property type="match status" value="1"/>
</dbReference>
<feature type="transmembrane region" description="Helical" evidence="8">
    <location>
        <begin position="76"/>
        <end position="102"/>
    </location>
</feature>
<feature type="transmembrane region" description="Helical" evidence="8">
    <location>
        <begin position="163"/>
        <end position="184"/>
    </location>
</feature>
<accession>A0AAP8TU68</accession>
<dbReference type="Pfam" id="PF00230">
    <property type="entry name" value="MIP"/>
    <property type="match status" value="1"/>
</dbReference>
<dbReference type="Proteomes" id="UP000242470">
    <property type="component" value="Unassembled WGS sequence"/>
</dbReference>
<evidence type="ECO:0000256" key="5">
    <source>
        <dbReference type="ARBA" id="ARBA00022989"/>
    </source>
</evidence>
<organism evidence="9 10">
    <name type="scientific">Staphylococcus auricularis</name>
    <dbReference type="NCBI Taxonomy" id="29379"/>
    <lineage>
        <taxon>Bacteria</taxon>
        <taxon>Bacillati</taxon>
        <taxon>Bacillota</taxon>
        <taxon>Bacilli</taxon>
        <taxon>Bacillales</taxon>
        <taxon>Staphylococcaceae</taxon>
        <taxon>Staphylococcus</taxon>
    </lineage>
</organism>
<feature type="transmembrane region" description="Helical" evidence="8">
    <location>
        <begin position="130"/>
        <end position="151"/>
    </location>
</feature>
<comment type="similarity">
    <text evidence="2 7">Belongs to the MIP/aquaporin (TC 1.A.8) family.</text>
</comment>
<comment type="caution">
    <text evidence="9">The sequence shown here is derived from an EMBL/GenBank/DDBJ whole genome shotgun (WGS) entry which is preliminary data.</text>
</comment>
<dbReference type="GeneID" id="64982372"/>
<evidence type="ECO:0000256" key="2">
    <source>
        <dbReference type="ARBA" id="ARBA00006175"/>
    </source>
</evidence>
<dbReference type="PROSITE" id="PS00221">
    <property type="entry name" value="MIP"/>
    <property type="match status" value="1"/>
</dbReference>